<dbReference type="GO" id="GO:0019905">
    <property type="term" value="F:syntaxin binding"/>
    <property type="evidence" value="ECO:0007669"/>
    <property type="project" value="TreeGrafter"/>
</dbReference>
<feature type="compositionally biased region" description="Polar residues" evidence="9">
    <location>
        <begin position="82"/>
        <end position="98"/>
    </location>
</feature>
<dbReference type="GO" id="GO:0031201">
    <property type="term" value="C:SNARE complex"/>
    <property type="evidence" value="ECO:0007669"/>
    <property type="project" value="TreeGrafter"/>
</dbReference>
<dbReference type="GO" id="GO:0005886">
    <property type="term" value="C:plasma membrane"/>
    <property type="evidence" value="ECO:0007669"/>
    <property type="project" value="TreeGrafter"/>
</dbReference>
<evidence type="ECO:0000256" key="3">
    <source>
        <dbReference type="ARBA" id="ARBA00022737"/>
    </source>
</evidence>
<dbReference type="GO" id="GO:0031629">
    <property type="term" value="P:synaptic vesicle fusion to presynaptic active zone membrane"/>
    <property type="evidence" value="ECO:0007669"/>
    <property type="project" value="TreeGrafter"/>
</dbReference>
<comment type="subcellular location">
    <subcellularLocation>
        <location evidence="6">Synapse</location>
        <location evidence="6">Synaptosome</location>
    </subcellularLocation>
</comment>
<keyword evidence="12" id="KW-1185">Reference proteome</keyword>
<evidence type="ECO:0000313" key="11">
    <source>
        <dbReference type="Ensembl" id="ENSHHUP00000073362.1"/>
    </source>
</evidence>
<comment type="similarity">
    <text evidence="1 7">Belongs to the SNAP-25 family.</text>
</comment>
<dbReference type="Proteomes" id="UP000314982">
    <property type="component" value="Unassembled WGS sequence"/>
</dbReference>
<dbReference type="CDD" id="cd15884">
    <property type="entry name" value="SNARE_SNAP23C"/>
    <property type="match status" value="1"/>
</dbReference>
<reference evidence="11" key="3">
    <citation type="submission" date="2025-09" db="UniProtKB">
        <authorList>
            <consortium name="Ensembl"/>
        </authorList>
    </citation>
    <scope>IDENTIFICATION</scope>
</reference>
<dbReference type="FunFam" id="1.20.5.110:FF:000018">
    <property type="entry name" value="Synaptosomal-associated protein"/>
    <property type="match status" value="1"/>
</dbReference>
<name>A0A4W5QB90_9TELE</name>
<evidence type="ECO:0000313" key="12">
    <source>
        <dbReference type="Proteomes" id="UP000314982"/>
    </source>
</evidence>
<dbReference type="GO" id="GO:0098793">
    <property type="term" value="C:presynapse"/>
    <property type="evidence" value="ECO:0007669"/>
    <property type="project" value="GOC"/>
</dbReference>
<dbReference type="InterPro" id="IPR000727">
    <property type="entry name" value="T_SNARE_dom"/>
</dbReference>
<dbReference type="PANTHER" id="PTHR19305">
    <property type="entry name" value="SYNAPTOSOMAL ASSOCIATED PROTEIN"/>
    <property type="match status" value="1"/>
</dbReference>
<dbReference type="Ensembl" id="ENSHHUT00000075780.1">
    <property type="protein sequence ID" value="ENSHHUP00000073362.1"/>
    <property type="gene ID" value="ENSHHUG00000043062.1"/>
</dbReference>
<dbReference type="SMART" id="SM00397">
    <property type="entry name" value="t_SNARE"/>
    <property type="match status" value="1"/>
</dbReference>
<keyword evidence="5 8" id="KW-0175">Coiled coil</keyword>
<dbReference type="AlphaFoldDB" id="A0A4W5QB90"/>
<dbReference type="GO" id="GO:0005484">
    <property type="term" value="F:SNAP receptor activity"/>
    <property type="evidence" value="ECO:0007669"/>
    <property type="project" value="TreeGrafter"/>
</dbReference>
<reference evidence="12" key="1">
    <citation type="submission" date="2018-06" db="EMBL/GenBank/DDBJ databases">
        <title>Genome assembly of Danube salmon.</title>
        <authorList>
            <person name="Macqueen D.J."/>
            <person name="Gundappa M.K."/>
        </authorList>
    </citation>
    <scope>NUCLEOTIDE SEQUENCE [LARGE SCALE GENOMIC DNA]</scope>
</reference>
<dbReference type="SUPFAM" id="SSF58038">
    <property type="entry name" value="SNARE fusion complex"/>
    <property type="match status" value="2"/>
</dbReference>
<evidence type="ECO:0000256" key="2">
    <source>
        <dbReference type="ARBA" id="ARBA00022599"/>
    </source>
</evidence>
<evidence type="ECO:0000256" key="8">
    <source>
        <dbReference type="SAM" id="Coils"/>
    </source>
</evidence>
<evidence type="ECO:0000256" key="4">
    <source>
        <dbReference type="ARBA" id="ARBA00023018"/>
    </source>
</evidence>
<feature type="domain" description="T-SNARE coiled-coil homology" evidence="10">
    <location>
        <begin position="109"/>
        <end position="171"/>
    </location>
</feature>
<feature type="region of interest" description="Disordered" evidence="9">
    <location>
        <begin position="63"/>
        <end position="102"/>
    </location>
</feature>
<dbReference type="InterPro" id="IPR000928">
    <property type="entry name" value="SNAP-25_dom"/>
</dbReference>
<evidence type="ECO:0000256" key="1">
    <source>
        <dbReference type="ARBA" id="ARBA00009480"/>
    </source>
</evidence>
<dbReference type="PANTHER" id="PTHR19305:SF4">
    <property type="entry name" value="SYNAPTOSOMAL-ASSOCIATED PROTEIN 23"/>
    <property type="match status" value="1"/>
</dbReference>
<proteinExistence type="inferred from homology"/>
<keyword evidence="4" id="KW-0770">Synapse</keyword>
<keyword evidence="2" id="KW-0771">Synaptosome</keyword>
<dbReference type="PROSITE" id="PS50192">
    <property type="entry name" value="T_SNARE"/>
    <property type="match status" value="1"/>
</dbReference>
<sequence length="173" mass="19169">MWCSVCITDQLKRTEEGMDQINQDMRQAEKNLTDLSKCCGLCCPSMVMSIEHDSKYKRTWGMGDSSSAGGGVEGVDSSVVSTQPSGVRNGQANQQQSMGGPYIKRITNDAREDEMEENLDQVGSIIGNLKNMAMDMGSEIDKQNKHIDRITDKADMNKARIDEANQRANKLIK</sequence>
<accession>A0A4W5QB90</accession>
<evidence type="ECO:0000256" key="7">
    <source>
        <dbReference type="RuleBase" id="RU003496"/>
    </source>
</evidence>
<dbReference type="GO" id="GO:0043005">
    <property type="term" value="C:neuron projection"/>
    <property type="evidence" value="ECO:0007669"/>
    <property type="project" value="UniProtKB-KW"/>
</dbReference>
<organism evidence="11 12">
    <name type="scientific">Hucho hucho</name>
    <name type="common">huchen</name>
    <dbReference type="NCBI Taxonomy" id="62062"/>
    <lineage>
        <taxon>Eukaryota</taxon>
        <taxon>Metazoa</taxon>
        <taxon>Chordata</taxon>
        <taxon>Craniata</taxon>
        <taxon>Vertebrata</taxon>
        <taxon>Euteleostomi</taxon>
        <taxon>Actinopterygii</taxon>
        <taxon>Neopterygii</taxon>
        <taxon>Teleostei</taxon>
        <taxon>Protacanthopterygii</taxon>
        <taxon>Salmoniformes</taxon>
        <taxon>Salmonidae</taxon>
        <taxon>Salmoninae</taxon>
        <taxon>Hucho</taxon>
    </lineage>
</organism>
<protein>
    <recommendedName>
        <fullName evidence="7">Synaptosomal-associated protein</fullName>
    </recommendedName>
</protein>
<dbReference type="Gene3D" id="1.20.5.110">
    <property type="match status" value="2"/>
</dbReference>
<evidence type="ECO:0000256" key="9">
    <source>
        <dbReference type="SAM" id="MobiDB-lite"/>
    </source>
</evidence>
<reference evidence="11" key="2">
    <citation type="submission" date="2025-08" db="UniProtKB">
        <authorList>
            <consortium name="Ensembl"/>
        </authorList>
    </citation>
    <scope>IDENTIFICATION</scope>
</reference>
<feature type="coiled-coil region" evidence="8">
    <location>
        <begin position="11"/>
        <end position="38"/>
    </location>
</feature>
<evidence type="ECO:0000259" key="10">
    <source>
        <dbReference type="PROSITE" id="PS50192"/>
    </source>
</evidence>
<keyword evidence="3" id="KW-0677">Repeat</keyword>
<dbReference type="GeneTree" id="ENSGT00950000182843"/>
<dbReference type="Pfam" id="PF00835">
    <property type="entry name" value="SNAP-25"/>
    <property type="match status" value="1"/>
</dbReference>
<evidence type="ECO:0000256" key="5">
    <source>
        <dbReference type="ARBA" id="ARBA00023054"/>
    </source>
</evidence>
<dbReference type="GO" id="GO:0016082">
    <property type="term" value="P:synaptic vesicle priming"/>
    <property type="evidence" value="ECO:0007669"/>
    <property type="project" value="TreeGrafter"/>
</dbReference>
<evidence type="ECO:0000256" key="6">
    <source>
        <dbReference type="ARBA" id="ARBA00034102"/>
    </source>
</evidence>